<sequence>MNEIKCHVSVAGGGTKETSSDDDTRDEKQYGVVEVVTTGKPVTLHGLITKRVNNDTQSNERN</sequence>
<comment type="caution">
    <text evidence="2">The sequence shown here is derived from an EMBL/GenBank/DDBJ whole genome shotgun (WGS) entry which is preliminary data.</text>
</comment>
<dbReference type="OrthoDB" id="10471711at2759"/>
<evidence type="ECO:0000313" key="3">
    <source>
        <dbReference type="Proteomes" id="UP000752696"/>
    </source>
</evidence>
<organism evidence="2 3">
    <name type="scientific">Heterotrigona itama</name>
    <dbReference type="NCBI Taxonomy" id="395501"/>
    <lineage>
        <taxon>Eukaryota</taxon>
        <taxon>Metazoa</taxon>
        <taxon>Ecdysozoa</taxon>
        <taxon>Arthropoda</taxon>
        <taxon>Hexapoda</taxon>
        <taxon>Insecta</taxon>
        <taxon>Pterygota</taxon>
        <taxon>Neoptera</taxon>
        <taxon>Endopterygota</taxon>
        <taxon>Hymenoptera</taxon>
        <taxon>Apocrita</taxon>
        <taxon>Aculeata</taxon>
        <taxon>Apoidea</taxon>
        <taxon>Anthophila</taxon>
        <taxon>Apidae</taxon>
        <taxon>Heterotrigona</taxon>
    </lineage>
</organism>
<keyword evidence="3" id="KW-1185">Reference proteome</keyword>
<feature type="non-terminal residue" evidence="2">
    <location>
        <position position="62"/>
    </location>
</feature>
<protein>
    <submittedName>
        <fullName evidence="2">Uncharacterized protein</fullName>
    </submittedName>
</protein>
<feature type="region of interest" description="Disordered" evidence="1">
    <location>
        <begin position="1"/>
        <end position="27"/>
    </location>
</feature>
<proteinExistence type="predicted"/>
<dbReference type="AlphaFoldDB" id="A0A6V7GX06"/>
<gene>
    <name evidence="2" type="ORF">MHI_LOCUS170689</name>
</gene>
<reference evidence="2" key="1">
    <citation type="submission" date="2020-07" db="EMBL/GenBank/DDBJ databases">
        <authorList>
            <person name="Nazaruddin N."/>
        </authorList>
    </citation>
    <scope>NUCLEOTIDE SEQUENCE</scope>
</reference>
<name>A0A6V7GX06_9HYME</name>
<accession>A0A6V7GX06</accession>
<evidence type="ECO:0000313" key="2">
    <source>
        <dbReference type="EMBL" id="CAD1469975.1"/>
    </source>
</evidence>
<dbReference type="Proteomes" id="UP000752696">
    <property type="component" value="Unassembled WGS sequence"/>
</dbReference>
<dbReference type="EMBL" id="CAJDYZ010003240">
    <property type="protein sequence ID" value="CAD1469975.1"/>
    <property type="molecule type" value="Genomic_DNA"/>
</dbReference>
<evidence type="ECO:0000256" key="1">
    <source>
        <dbReference type="SAM" id="MobiDB-lite"/>
    </source>
</evidence>